<evidence type="ECO:0000259" key="16">
    <source>
        <dbReference type="Pfam" id="PF16900"/>
    </source>
</evidence>
<dbReference type="EMBL" id="OU896708">
    <property type="protein sequence ID" value="CAG9818455.1"/>
    <property type="molecule type" value="Genomic_DNA"/>
</dbReference>
<dbReference type="Pfam" id="PF01336">
    <property type="entry name" value="tRNA_anti-codon"/>
    <property type="match status" value="1"/>
</dbReference>
<dbReference type="Gene3D" id="2.40.50.140">
    <property type="entry name" value="Nucleic acid-binding proteins"/>
    <property type="match status" value="4"/>
</dbReference>
<evidence type="ECO:0000256" key="4">
    <source>
        <dbReference type="ARBA" id="ARBA00022723"/>
    </source>
</evidence>
<dbReference type="Proteomes" id="UP001153737">
    <property type="component" value="Chromosome 2"/>
</dbReference>
<dbReference type="GO" id="GO:0006260">
    <property type="term" value="P:DNA replication"/>
    <property type="evidence" value="ECO:0007669"/>
    <property type="project" value="UniProtKB-KW"/>
</dbReference>
<dbReference type="NCBIfam" id="TIGR00617">
    <property type="entry name" value="rpa1"/>
    <property type="match status" value="1"/>
</dbReference>
<comment type="similarity">
    <text evidence="2 11">Belongs to the replication factor A protein 1 family.</text>
</comment>
<feature type="domain" description="OB" evidence="13">
    <location>
        <begin position="192"/>
        <end position="270"/>
    </location>
</feature>
<evidence type="ECO:0000256" key="11">
    <source>
        <dbReference type="RuleBase" id="RU364130"/>
    </source>
</evidence>
<comment type="function">
    <text evidence="9 11">As part of the heterotrimeric replication protein A complex (RPA/RP-A), binds and stabilizes single-stranded DNA intermediates, that form during DNA replication or upon DNA stress. It prevents their reannealing and in parallel, recruits and activates different proteins and complexes involved in DNA metabolism. Thereby, it plays an essential role both in DNA replication and the cellular response to DNA damage.</text>
</comment>
<dbReference type="AlphaFoldDB" id="A0A9N9SD58"/>
<evidence type="ECO:0000256" key="2">
    <source>
        <dbReference type="ARBA" id="ARBA00005690"/>
    </source>
</evidence>
<sequence length="611" mass="68044">MSAKYNLSAGSLEIIMQGGKYPNPIMQILASKRINAGAADKERYRVVLSDSKNTISFAMLTTQVRDQVGPDVLEMYSVIQIDKYITSVIDNKAKGVGDARVLLILELKLIASGAEVGEKIGSPVQLTNDSSSSAPKTNVSNTNTNGTSTNSSVVYNKPATSNNPTPPMDTSENLSNQMTHPISSLSPYHNKWVIKARVTNKSSIRTWSNSRGEGKLFSLDLCDESGEIRLTGFKDMVDKFYDYVQVDKVYFISKCQLKSANKQYSTLKNDYEMTMTPETIIQECHDVDSSAIPQTKYDFVTIDKIANTEPNTIVDIIGVVKSVSDLQTFQAKSTGRELKKKDVTLVDQSKTAVALTLWGSEAESFDGTNNPVLVIKGARVTEFGGGKSLSTVSSSNIKVNPEMKECYRIRGWYDGEGANMDATNISARSGAGGFNTPWMSFKEVQDQNLGNADKGDYYQVMGTILLIRSENAMYKACPTPECNKKVIDLENGMYRCEKCNREFPNFKYRLLASMNVGDWSGNQWMSMFSSEVEKVLGQTSQEIGEQVEQNSEAMANIVDKCHFRQFILKCRAKMETYNDESRLKTVCIKVDPINYEEYNNHLIERIQQLIA</sequence>
<keyword evidence="5 11" id="KW-0863">Zinc-finger</keyword>
<organism evidence="17 18">
    <name type="scientific">Phaedon cochleariae</name>
    <name type="common">Mustard beetle</name>
    <dbReference type="NCBI Taxonomy" id="80249"/>
    <lineage>
        <taxon>Eukaryota</taxon>
        <taxon>Metazoa</taxon>
        <taxon>Ecdysozoa</taxon>
        <taxon>Arthropoda</taxon>
        <taxon>Hexapoda</taxon>
        <taxon>Insecta</taxon>
        <taxon>Pterygota</taxon>
        <taxon>Neoptera</taxon>
        <taxon>Endopterygota</taxon>
        <taxon>Coleoptera</taxon>
        <taxon>Polyphaga</taxon>
        <taxon>Cucujiformia</taxon>
        <taxon>Chrysomeloidea</taxon>
        <taxon>Chrysomelidae</taxon>
        <taxon>Chrysomelinae</taxon>
        <taxon>Chrysomelini</taxon>
        <taxon>Phaedon</taxon>
    </lineage>
</organism>
<comment type="subunit">
    <text evidence="10 11">Component of the heterotrimeric canonical replication protein A complex (RPA).</text>
</comment>
<dbReference type="FunFam" id="2.40.50.140:FF:000064">
    <property type="entry name" value="Replication protein A subunit"/>
    <property type="match status" value="1"/>
</dbReference>
<evidence type="ECO:0000256" key="6">
    <source>
        <dbReference type="ARBA" id="ARBA00022833"/>
    </source>
</evidence>
<keyword evidence="8 11" id="KW-0539">Nucleus</keyword>
<evidence type="ECO:0000259" key="15">
    <source>
        <dbReference type="Pfam" id="PF08646"/>
    </source>
</evidence>
<evidence type="ECO:0000256" key="1">
    <source>
        <dbReference type="ARBA" id="ARBA00004123"/>
    </source>
</evidence>
<evidence type="ECO:0000256" key="7">
    <source>
        <dbReference type="ARBA" id="ARBA00023125"/>
    </source>
</evidence>
<dbReference type="CDD" id="cd04476">
    <property type="entry name" value="RPA1_DBD_C"/>
    <property type="match status" value="1"/>
</dbReference>
<feature type="domain" description="Replication protein A OB" evidence="16">
    <location>
        <begin position="302"/>
        <end position="400"/>
    </location>
</feature>
<feature type="compositionally biased region" description="Low complexity" evidence="12">
    <location>
        <begin position="137"/>
        <end position="154"/>
    </location>
</feature>
<evidence type="ECO:0000313" key="18">
    <source>
        <dbReference type="Proteomes" id="UP001153737"/>
    </source>
</evidence>
<accession>A0A9N9SD58</accession>
<evidence type="ECO:0000313" key="17">
    <source>
        <dbReference type="EMBL" id="CAG9818455.1"/>
    </source>
</evidence>
<dbReference type="FunFam" id="2.40.50.140:FF:000090">
    <property type="entry name" value="Replication protein A subunit"/>
    <property type="match status" value="1"/>
</dbReference>
<dbReference type="GO" id="GO:0006310">
    <property type="term" value="P:DNA recombination"/>
    <property type="evidence" value="ECO:0007669"/>
    <property type="project" value="InterPro"/>
</dbReference>
<feature type="compositionally biased region" description="Polar residues" evidence="12">
    <location>
        <begin position="124"/>
        <end position="136"/>
    </location>
</feature>
<feature type="region of interest" description="Disordered" evidence="12">
    <location>
        <begin position="123"/>
        <end position="173"/>
    </location>
</feature>
<dbReference type="PANTHER" id="PTHR47165">
    <property type="entry name" value="OS03G0429900 PROTEIN"/>
    <property type="match status" value="1"/>
</dbReference>
<dbReference type="InterPro" id="IPR012340">
    <property type="entry name" value="NA-bd_OB-fold"/>
</dbReference>
<dbReference type="CDD" id="cd04477">
    <property type="entry name" value="RPA1N"/>
    <property type="match status" value="1"/>
</dbReference>
<keyword evidence="6 11" id="KW-0862">Zinc</keyword>
<keyword evidence="7 11" id="KW-0238">DNA-binding</keyword>
<reference evidence="17" key="1">
    <citation type="submission" date="2022-01" db="EMBL/GenBank/DDBJ databases">
        <authorList>
            <person name="King R."/>
        </authorList>
    </citation>
    <scope>NUCLEOTIDE SEQUENCE</scope>
</reference>
<dbReference type="Pfam" id="PF16900">
    <property type="entry name" value="REPA_OB_2"/>
    <property type="match status" value="1"/>
</dbReference>
<dbReference type="InterPro" id="IPR004365">
    <property type="entry name" value="NA-bd_OB_tRNA"/>
</dbReference>
<keyword evidence="4 11" id="KW-0479">Metal-binding</keyword>
<comment type="subcellular location">
    <subcellularLocation>
        <location evidence="1 11">Nucleus</location>
    </subcellularLocation>
</comment>
<proteinExistence type="inferred from homology"/>
<keyword evidence="18" id="KW-1185">Reference proteome</keyword>
<evidence type="ECO:0000256" key="3">
    <source>
        <dbReference type="ARBA" id="ARBA00022705"/>
    </source>
</evidence>
<dbReference type="GO" id="GO:0008270">
    <property type="term" value="F:zinc ion binding"/>
    <property type="evidence" value="ECO:0007669"/>
    <property type="project" value="UniProtKB-KW"/>
</dbReference>
<dbReference type="SUPFAM" id="SSF50249">
    <property type="entry name" value="Nucleic acid-binding proteins"/>
    <property type="match status" value="4"/>
</dbReference>
<dbReference type="GO" id="GO:0003677">
    <property type="term" value="F:DNA binding"/>
    <property type="evidence" value="ECO:0007669"/>
    <property type="project" value="UniProtKB-KW"/>
</dbReference>
<dbReference type="InterPro" id="IPR013955">
    <property type="entry name" value="Rep_factor-A_C"/>
</dbReference>
<protein>
    <recommendedName>
        <fullName evidence="11">Replication protein A subunit</fullName>
    </recommendedName>
</protein>
<gene>
    <name evidence="17" type="ORF">PHAECO_LOCUS6823</name>
</gene>
<evidence type="ECO:0000256" key="9">
    <source>
        <dbReference type="ARBA" id="ARBA00058595"/>
    </source>
</evidence>
<dbReference type="FunFam" id="2.40.50.140:FF:000041">
    <property type="entry name" value="Replication protein A subunit"/>
    <property type="match status" value="1"/>
</dbReference>
<dbReference type="CDD" id="cd04475">
    <property type="entry name" value="RPA1_DBD_B"/>
    <property type="match status" value="1"/>
</dbReference>
<dbReference type="OrthoDB" id="1751331at2759"/>
<dbReference type="FunFam" id="2.40.50.140:FF:000117">
    <property type="entry name" value="Replication protein A subunit"/>
    <property type="match status" value="1"/>
</dbReference>
<reference evidence="17" key="2">
    <citation type="submission" date="2022-10" db="EMBL/GenBank/DDBJ databases">
        <authorList>
            <consortium name="ENA_rothamsted_submissions"/>
            <consortium name="culmorum"/>
            <person name="King R."/>
        </authorList>
    </citation>
    <scope>NUCLEOTIDE SEQUENCE</scope>
</reference>
<name>A0A9N9SD58_PHACE</name>
<evidence type="ECO:0000256" key="12">
    <source>
        <dbReference type="SAM" id="MobiDB-lite"/>
    </source>
</evidence>
<keyword evidence="3 11" id="KW-0235">DNA replication</keyword>
<dbReference type="PANTHER" id="PTHR47165:SF4">
    <property type="entry name" value="OS03G0429900 PROTEIN"/>
    <property type="match status" value="1"/>
</dbReference>
<feature type="domain" description="Replication factor A C-terminal" evidence="15">
    <location>
        <begin position="457"/>
        <end position="602"/>
    </location>
</feature>
<dbReference type="InterPro" id="IPR007199">
    <property type="entry name" value="Rep_factor-A_N"/>
</dbReference>
<evidence type="ECO:0000256" key="8">
    <source>
        <dbReference type="ARBA" id="ARBA00023242"/>
    </source>
</evidence>
<dbReference type="CDD" id="cd04474">
    <property type="entry name" value="RPA1_DBD_A"/>
    <property type="match status" value="1"/>
</dbReference>
<evidence type="ECO:0000256" key="10">
    <source>
        <dbReference type="ARBA" id="ARBA00062035"/>
    </source>
</evidence>
<dbReference type="Pfam" id="PF04057">
    <property type="entry name" value="Rep-A_N"/>
    <property type="match status" value="1"/>
</dbReference>
<feature type="domain" description="Replication factor-A protein 1 N-terminal" evidence="14">
    <location>
        <begin position="7"/>
        <end position="111"/>
    </location>
</feature>
<dbReference type="Pfam" id="PF08646">
    <property type="entry name" value="Rep_fac-A_C"/>
    <property type="match status" value="1"/>
</dbReference>
<evidence type="ECO:0000256" key="5">
    <source>
        <dbReference type="ARBA" id="ARBA00022771"/>
    </source>
</evidence>
<feature type="compositionally biased region" description="Polar residues" evidence="12">
    <location>
        <begin position="158"/>
        <end position="173"/>
    </location>
</feature>
<dbReference type="InterPro" id="IPR047192">
    <property type="entry name" value="Euk_RPA1_DBD_C"/>
</dbReference>
<dbReference type="InterPro" id="IPR004591">
    <property type="entry name" value="Rfa1"/>
</dbReference>
<dbReference type="GO" id="GO:0005634">
    <property type="term" value="C:nucleus"/>
    <property type="evidence" value="ECO:0007669"/>
    <property type="project" value="UniProtKB-SubCell"/>
</dbReference>
<dbReference type="InterPro" id="IPR031657">
    <property type="entry name" value="REPA_OB_2"/>
</dbReference>
<evidence type="ECO:0000259" key="14">
    <source>
        <dbReference type="Pfam" id="PF04057"/>
    </source>
</evidence>
<dbReference type="GO" id="GO:0006281">
    <property type="term" value="P:DNA repair"/>
    <property type="evidence" value="ECO:0007669"/>
    <property type="project" value="InterPro"/>
</dbReference>
<evidence type="ECO:0000259" key="13">
    <source>
        <dbReference type="Pfam" id="PF01336"/>
    </source>
</evidence>